<dbReference type="Pfam" id="PF11443">
    <property type="entry name" value="DUF2828"/>
    <property type="match status" value="2"/>
</dbReference>
<feature type="domain" description="DUF2828" evidence="1">
    <location>
        <begin position="141"/>
        <end position="252"/>
    </location>
</feature>
<dbReference type="PIRSF" id="PIRSF015417">
    <property type="entry name" value="T31B5_30_vWA"/>
    <property type="match status" value="1"/>
</dbReference>
<dbReference type="Proteomes" id="UP000832072">
    <property type="component" value="Segment"/>
</dbReference>
<dbReference type="SUPFAM" id="SSF53300">
    <property type="entry name" value="vWA-like"/>
    <property type="match status" value="1"/>
</dbReference>
<dbReference type="Pfam" id="PF25043">
    <property type="entry name" value="DUF7788"/>
    <property type="match status" value="1"/>
</dbReference>
<proteinExistence type="predicted"/>
<accession>A0AAE9GAM1</accession>
<feature type="domain" description="DUF2828" evidence="1">
    <location>
        <begin position="14"/>
        <end position="86"/>
    </location>
</feature>
<dbReference type="EMBL" id="OM638103">
    <property type="protein sequence ID" value="UNY46965.1"/>
    <property type="molecule type" value="Genomic_DNA"/>
</dbReference>
<evidence type="ECO:0000313" key="3">
    <source>
        <dbReference type="EMBL" id="UNY46965.1"/>
    </source>
</evidence>
<dbReference type="InterPro" id="IPR011205">
    <property type="entry name" value="UCP015417_vWA"/>
</dbReference>
<keyword evidence="4" id="KW-1185">Reference proteome</keyword>
<reference evidence="3 4" key="1">
    <citation type="submission" date="2022-02" db="EMBL/GenBank/DDBJ databases">
        <authorList>
            <person name="Tian F."/>
            <person name="Li J."/>
            <person name="Li F."/>
            <person name="Tong Y."/>
        </authorList>
    </citation>
    <scope>NUCLEOTIDE SEQUENCE [LARGE SCALE GENOMIC DNA]</scope>
</reference>
<feature type="domain" description="DUF7788" evidence="2">
    <location>
        <begin position="264"/>
        <end position="450"/>
    </location>
</feature>
<dbReference type="InterPro" id="IPR036465">
    <property type="entry name" value="vWFA_dom_sf"/>
</dbReference>
<protein>
    <recommendedName>
        <fullName evidence="5">DUF2828 domain-containing protein</fullName>
    </recommendedName>
</protein>
<organism evidence="3 4">
    <name type="scientific">Cronobacter phage LPCS28</name>
    <dbReference type="NCBI Taxonomy" id="2924885"/>
    <lineage>
        <taxon>Viruses</taxon>
        <taxon>Duplodnaviria</taxon>
        <taxon>Heunggongvirae</taxon>
        <taxon>Uroviricota</taxon>
        <taxon>Caudoviricetes</taxon>
        <taxon>Pantevenvirales</taxon>
        <taxon>Straboviridae</taxon>
        <taxon>Nanhuvirus</taxon>
        <taxon>Nanhuvirus LPCS28</taxon>
    </lineage>
</organism>
<dbReference type="InterPro" id="IPR058580">
    <property type="entry name" value="DUF2828"/>
</dbReference>
<sequence length="467" mass="51482">MTSLFNAVNNTGSTFNGAVTNKSSLNALVDLFFIIGSSRGKDIRTAFRSAYAADKNLTARMLLWARDARGGAGERQQFIELTKYLAGFDRDLAARVLLRTPELGRWKDLVSFFETDLKDEAMSLIAVALAEGNGLCAKWMPRKGPQAAQLRRFLELDARSYRKLLVSMTNVVETKMCAKDWNSIDFGKLPSLASARYQKAFGRNAGEAYSAYIKSLEKGEAKINAGAVYPYDITKSLTFGNQSVANAQWKALPDYCDGSTERVLPVIDVSGSMGVPAGGNASITCMDVAIGLGLYISERMGGAFKDQFITFSERPQMHKVTGTLADRVNQIRRSNWGYNTNLQAVFDLVLNAAKRGHVPESEMPTKIIILSDMEFDQACGSRSYGHSQSTNFEEIDRKFVESGYKRPDIIFWNLNAREGNCPVTAGEAGTALVSGFSPSLMRSILSGKNVTPFDIMMETINIERYAF</sequence>
<dbReference type="InterPro" id="IPR056690">
    <property type="entry name" value="DUF7788"/>
</dbReference>
<gene>
    <name evidence="3" type="ORF">EHEKIMEA_00082</name>
</gene>
<dbReference type="Gene3D" id="3.40.50.410">
    <property type="entry name" value="von Willebrand factor, type A domain"/>
    <property type="match status" value="1"/>
</dbReference>
<evidence type="ECO:0000259" key="2">
    <source>
        <dbReference type="Pfam" id="PF25043"/>
    </source>
</evidence>
<dbReference type="PANTHER" id="PTHR31373">
    <property type="entry name" value="OS06G0652100 PROTEIN"/>
    <property type="match status" value="1"/>
</dbReference>
<evidence type="ECO:0000313" key="4">
    <source>
        <dbReference type="Proteomes" id="UP000832072"/>
    </source>
</evidence>
<evidence type="ECO:0008006" key="5">
    <source>
        <dbReference type="Google" id="ProtNLM"/>
    </source>
</evidence>
<name>A0AAE9GAM1_9CAUD</name>
<dbReference type="PANTHER" id="PTHR31373:SF27">
    <property type="entry name" value="TROVE DOMAIN-CONTAINING PROTEIN"/>
    <property type="match status" value="1"/>
</dbReference>
<evidence type="ECO:0000259" key="1">
    <source>
        <dbReference type="Pfam" id="PF11443"/>
    </source>
</evidence>